<dbReference type="Proteomes" id="UP000237797">
    <property type="component" value="Unassembled WGS sequence"/>
</dbReference>
<organism evidence="1 2">
    <name type="scientific">Planifilum fimeticola</name>
    <dbReference type="NCBI Taxonomy" id="201975"/>
    <lineage>
        <taxon>Bacteria</taxon>
        <taxon>Bacillati</taxon>
        <taxon>Bacillota</taxon>
        <taxon>Bacilli</taxon>
        <taxon>Bacillales</taxon>
        <taxon>Thermoactinomycetaceae</taxon>
        <taxon>Planifilum</taxon>
    </lineage>
</organism>
<keyword evidence="2" id="KW-1185">Reference proteome</keyword>
<proteinExistence type="predicted"/>
<evidence type="ECO:0000313" key="2">
    <source>
        <dbReference type="Proteomes" id="UP000237797"/>
    </source>
</evidence>
<name>A0A2T0LAB2_9BACL</name>
<protein>
    <submittedName>
        <fullName evidence="1">Uncharacterized protein</fullName>
    </submittedName>
</protein>
<gene>
    <name evidence="1" type="ORF">CLV97_1413</name>
</gene>
<dbReference type="AlphaFoldDB" id="A0A2T0LAB2"/>
<accession>A0A2T0LAB2</accession>
<evidence type="ECO:0000313" key="1">
    <source>
        <dbReference type="EMBL" id="PRX38649.1"/>
    </source>
</evidence>
<dbReference type="EMBL" id="PVNE01000041">
    <property type="protein sequence ID" value="PRX38649.1"/>
    <property type="molecule type" value="Genomic_DNA"/>
</dbReference>
<sequence>MFSINSYILDPNAPKSGDLLENPRKYFILIDDRDWIKAIEHDLDLKYLNGAIVIEYCGSTIMDYRYWDLVDQLWMYFIHLMGEVDQSGGKAQMFFPDQPVRLGLECIGKNDVLFILDDGKWSLPKKEFFQELVNQAEHFFRRLQEYFPDQDLAVRPLKEIGQLKTTL</sequence>
<reference evidence="1 2" key="1">
    <citation type="submission" date="2018-03" db="EMBL/GenBank/DDBJ databases">
        <title>Genomic Encyclopedia of Archaeal and Bacterial Type Strains, Phase II (KMG-II): from individual species to whole genera.</title>
        <authorList>
            <person name="Goeker M."/>
        </authorList>
    </citation>
    <scope>NUCLEOTIDE SEQUENCE [LARGE SCALE GENOMIC DNA]</scope>
    <source>
        <strain evidence="1 2">DSM 44946</strain>
    </source>
</reference>
<comment type="caution">
    <text evidence="1">The sequence shown here is derived from an EMBL/GenBank/DDBJ whole genome shotgun (WGS) entry which is preliminary data.</text>
</comment>